<dbReference type="SUPFAM" id="SSF52922">
    <property type="entry name" value="TK C-terminal domain-like"/>
    <property type="match status" value="1"/>
</dbReference>
<dbReference type="Proteomes" id="UP000008037">
    <property type="component" value="Chromosome"/>
</dbReference>
<dbReference type="PANTHER" id="PTHR32154:SF16">
    <property type="entry name" value="PYRUVATE FLAVODOXIN_FERREDOXIN OXIDOREDUCTASE DOMAIN PROTEIN"/>
    <property type="match status" value="1"/>
</dbReference>
<dbReference type="PANTHER" id="PTHR32154">
    <property type="entry name" value="PYRUVATE-FLAVODOXIN OXIDOREDUCTASE-RELATED"/>
    <property type="match status" value="1"/>
</dbReference>
<dbReference type="Gene3D" id="3.40.920.10">
    <property type="entry name" value="Pyruvate-ferredoxin oxidoreductase, PFOR, domain III"/>
    <property type="match status" value="1"/>
</dbReference>
<dbReference type="FunFam" id="3.40.50.920:FF:000009">
    <property type="entry name" value="2-oxoglutarate ferredoxin oxidoreductase subunit alpha"/>
    <property type="match status" value="1"/>
</dbReference>
<dbReference type="HOGENOM" id="CLU_017038_1_0_2"/>
<dbReference type="InterPro" id="IPR029061">
    <property type="entry name" value="THDP-binding"/>
</dbReference>
<name>K0IIN1_NITGG</name>
<feature type="domain" description="Pyruvate:ferredoxin oxidoreductase core" evidence="8">
    <location>
        <begin position="537"/>
        <end position="626"/>
    </location>
</feature>
<dbReference type="EC" id="1.2.7.11" evidence="2"/>
<accession>K0IIN1</accession>
<dbReference type="PATRIC" id="fig|1237085.11.peg.2827"/>
<dbReference type="InterPro" id="IPR053400">
    <property type="entry name" value="2-oxoacid_Fdx_oxidoreductase"/>
</dbReference>
<protein>
    <recommendedName>
        <fullName evidence="2">2-oxoacid oxidoreductase (ferredoxin)</fullName>
        <ecNumber evidence="2">1.2.7.11</ecNumber>
    </recommendedName>
</protein>
<feature type="domain" description="Pyruvate/ketoisovalerate oxidoreductase catalytic" evidence="6">
    <location>
        <begin position="18"/>
        <end position="216"/>
    </location>
</feature>
<evidence type="ECO:0000256" key="5">
    <source>
        <dbReference type="ARBA" id="ARBA00048893"/>
    </source>
</evidence>
<evidence type="ECO:0000256" key="2">
    <source>
        <dbReference type="ARBA" id="ARBA00012691"/>
    </source>
</evidence>
<evidence type="ECO:0000313" key="9">
    <source>
        <dbReference type="EMBL" id="AFU59775.1"/>
    </source>
</evidence>
<proteinExistence type="predicted"/>
<dbReference type="NCBIfam" id="TIGR03710">
    <property type="entry name" value="OAFO_sf"/>
    <property type="match status" value="1"/>
</dbReference>
<dbReference type="FunCoup" id="K0IIN1">
    <property type="interactions" value="51"/>
</dbReference>
<sequence length="655" mass="71525">MEKTVTNSLSWVIGGAQGSGVDSAANIFSRACAAGGLHVFGKREYYSNIKGEHSYFTVRVSEKPVHSHVNDINVLVSFDAETVFRHFEEVTPGGAIIYDTDVADTLLSEVPTIDDHAMARIKKALEKAGLGLSVKDALEHARKRGVVLFPIPFFQILQEFAQKTNDPALSKLTRMVNVMALSASMAIMDFDSEVLARAIQFIFRAKKKVADLNVSASIHVYNYAKAKFAGSNNFAYRLKTRPTAKDLIIVQGNQSSALGKMVAGCRFQTYYPITPASDDSEFLEANEILDLNDSGKKGSTVVVQTEDEIAAIAMAIGSALTGARSATATSGPGFSLMAEALGWAGINEVPVVISLYQRAGPSTGLPTRHEQGDLNFAINAGHGEFPRIVLASGDIEESFYDTIKAFNLADRYQMPVIHMLDKAIANSVTTCRNFDPGKVKIDRGAIVRQVITEKDKGLAGNYLRFKLSSDGPISPRVVLGTKDAIFWNTGDEHTEEGHITEDPELRVQMMDKRMDKLQVALKEIPDEDKAVAYGDGDIAIVSWGSTKGAILDMKEKLAGEGIRIKFVQVRLMNPFPSELVKSMLKGAKTVIDIEMNYSGQLGSLVRQHTGIEADYQIVKYNGRPMSLDEIYNAVKRIMNDGGRNAPRRQVLKSGA</sequence>
<dbReference type="InterPro" id="IPR002869">
    <property type="entry name" value="Pyrv_flavodox_OxRed_cen"/>
</dbReference>
<feature type="domain" description="Pyruvate flavodoxin/ferredoxin oxidoreductase pyrimidine binding" evidence="7">
    <location>
        <begin position="259"/>
        <end position="511"/>
    </location>
</feature>
<dbReference type="KEGG" id="nga:Ngar_c28550"/>
<dbReference type="Pfam" id="PF17147">
    <property type="entry name" value="PFOR_II"/>
    <property type="match status" value="1"/>
</dbReference>
<dbReference type="SUPFAM" id="SSF53323">
    <property type="entry name" value="Pyruvate-ferredoxin oxidoreductase, PFOR, domain III"/>
    <property type="match status" value="1"/>
</dbReference>
<dbReference type="Pfam" id="PF01855">
    <property type="entry name" value="POR_N"/>
    <property type="match status" value="1"/>
</dbReference>
<dbReference type="EMBL" id="CP002408">
    <property type="protein sequence ID" value="AFU59775.1"/>
    <property type="molecule type" value="Genomic_DNA"/>
</dbReference>
<dbReference type="GO" id="GO:0019164">
    <property type="term" value="F:pyruvate synthase activity"/>
    <property type="evidence" value="ECO:0007669"/>
    <property type="project" value="UniProtKB-ARBA"/>
</dbReference>
<evidence type="ECO:0000313" key="10">
    <source>
        <dbReference type="Proteomes" id="UP000008037"/>
    </source>
</evidence>
<evidence type="ECO:0000259" key="7">
    <source>
        <dbReference type="Pfam" id="PF01855"/>
    </source>
</evidence>
<dbReference type="InterPro" id="IPR019752">
    <property type="entry name" value="Pyrv/ketoisovalerate_OxRed_cat"/>
</dbReference>
<keyword evidence="4" id="KW-0670">Pyruvate</keyword>
<dbReference type="Gene3D" id="3.40.50.970">
    <property type="match status" value="1"/>
</dbReference>
<evidence type="ECO:0000256" key="1">
    <source>
        <dbReference type="ARBA" id="ARBA00011631"/>
    </source>
</evidence>
<evidence type="ECO:0000259" key="6">
    <source>
        <dbReference type="Pfam" id="PF01558"/>
    </source>
</evidence>
<dbReference type="InParanoid" id="K0IIN1"/>
<dbReference type="GO" id="GO:0018491">
    <property type="term" value="F:2-oxobutyrate synthase activity"/>
    <property type="evidence" value="ECO:0007669"/>
    <property type="project" value="UniProtKB-ARBA"/>
</dbReference>
<comment type="catalytic activity">
    <reaction evidence="5">
        <text>a 2-oxocarboxylate + 2 oxidized [2Fe-2S]-[ferredoxin] + CoA = an acyl-CoA + 2 reduced [2Fe-2S]-[ferredoxin] + CO2 + H(+)</text>
        <dbReference type="Rhea" id="RHEA:42316"/>
        <dbReference type="Rhea" id="RHEA-COMP:10000"/>
        <dbReference type="Rhea" id="RHEA-COMP:10001"/>
        <dbReference type="ChEBI" id="CHEBI:15378"/>
        <dbReference type="ChEBI" id="CHEBI:16526"/>
        <dbReference type="ChEBI" id="CHEBI:33737"/>
        <dbReference type="ChEBI" id="CHEBI:33738"/>
        <dbReference type="ChEBI" id="CHEBI:35179"/>
        <dbReference type="ChEBI" id="CHEBI:57287"/>
        <dbReference type="ChEBI" id="CHEBI:58342"/>
        <dbReference type="EC" id="1.2.7.11"/>
    </reaction>
</comment>
<dbReference type="InterPro" id="IPR022367">
    <property type="entry name" value="2-oxoacid/accept_OxRdtase_asu"/>
</dbReference>
<dbReference type="FunFam" id="3.40.50.970:FF:000022">
    <property type="entry name" value="2-oxoglutarate ferredoxin oxidoreductase alpha subunit"/>
    <property type="match status" value="1"/>
</dbReference>
<gene>
    <name evidence="9" type="primary">korA</name>
    <name evidence="9" type="ordered locus">Ngar_c28550</name>
</gene>
<dbReference type="Pfam" id="PF01558">
    <property type="entry name" value="POR"/>
    <property type="match status" value="1"/>
</dbReference>
<keyword evidence="10" id="KW-1185">Reference proteome</keyword>
<dbReference type="InterPro" id="IPR009014">
    <property type="entry name" value="Transketo_C/PFOR_II"/>
</dbReference>
<dbReference type="CDD" id="cd07034">
    <property type="entry name" value="TPP_PYR_PFOR_IOR-alpha_like"/>
    <property type="match status" value="1"/>
</dbReference>
<dbReference type="AlphaFoldDB" id="K0IIN1"/>
<dbReference type="STRING" id="1237085.Ngar_c28550"/>
<dbReference type="InterPro" id="IPR002880">
    <property type="entry name" value="Pyrv_Fd/Flavodoxin_OxRdtase_N"/>
</dbReference>
<comment type="subunit">
    <text evidence="1">Heterodimer composed of an alpha and a beta subunit.</text>
</comment>
<dbReference type="InterPro" id="IPR033412">
    <property type="entry name" value="PFOR_II"/>
</dbReference>
<reference evidence="9 10" key="1">
    <citation type="journal article" date="2012" name="Environ. Microbiol.">
        <title>The genome of the ammonia-oxidizing Candidatus Nitrososphaera gargensis: insights into metabolic versatility and environmental adaptations.</title>
        <authorList>
            <person name="Spang A."/>
            <person name="Poehlein A."/>
            <person name="Offre P."/>
            <person name="Zumbragel S."/>
            <person name="Haider S."/>
            <person name="Rychlik N."/>
            <person name="Nowka B."/>
            <person name="Schmeisser C."/>
            <person name="Lebedeva E.V."/>
            <person name="Rattei T."/>
            <person name="Bohm C."/>
            <person name="Schmid M."/>
            <person name="Galushko A."/>
            <person name="Hatzenpichler R."/>
            <person name="Weinmaier T."/>
            <person name="Daniel R."/>
            <person name="Schleper C."/>
            <person name="Spieck E."/>
            <person name="Streit W."/>
            <person name="Wagner M."/>
        </authorList>
    </citation>
    <scope>NUCLEOTIDE SEQUENCE [LARGE SCALE GENOMIC DNA]</scope>
    <source>
        <strain evidence="10">Ga9.2</strain>
    </source>
</reference>
<dbReference type="Gene3D" id="3.40.50.920">
    <property type="match status" value="1"/>
</dbReference>
<dbReference type="NCBIfam" id="NF041170">
    <property type="entry name" value="Oxoac_fdxalpha_Archa"/>
    <property type="match status" value="1"/>
</dbReference>
<keyword evidence="3 9" id="KW-0560">Oxidoreductase</keyword>
<dbReference type="InterPro" id="IPR050722">
    <property type="entry name" value="Pyruvate:ferred/Flavod_OxRd"/>
</dbReference>
<evidence type="ECO:0000256" key="4">
    <source>
        <dbReference type="ARBA" id="ARBA00023317"/>
    </source>
</evidence>
<dbReference type="SUPFAM" id="SSF52518">
    <property type="entry name" value="Thiamin diphosphate-binding fold (THDP-binding)"/>
    <property type="match status" value="1"/>
</dbReference>
<dbReference type="GO" id="GO:0006979">
    <property type="term" value="P:response to oxidative stress"/>
    <property type="evidence" value="ECO:0007669"/>
    <property type="project" value="TreeGrafter"/>
</dbReference>
<evidence type="ECO:0000256" key="3">
    <source>
        <dbReference type="ARBA" id="ARBA00023002"/>
    </source>
</evidence>
<organism evidence="9 10">
    <name type="scientific">Nitrososphaera gargensis (strain Ga9.2)</name>
    <dbReference type="NCBI Taxonomy" id="1237085"/>
    <lineage>
        <taxon>Archaea</taxon>
        <taxon>Nitrososphaerota</taxon>
        <taxon>Nitrososphaeria</taxon>
        <taxon>Nitrososphaerales</taxon>
        <taxon>Nitrososphaeraceae</taxon>
        <taxon>Nitrososphaera</taxon>
    </lineage>
</organism>
<evidence type="ECO:0000259" key="8">
    <source>
        <dbReference type="Pfam" id="PF17147"/>
    </source>
</evidence>